<organism evidence="2 3">
    <name type="scientific">Russula ochroleuca</name>
    <dbReference type="NCBI Taxonomy" id="152965"/>
    <lineage>
        <taxon>Eukaryota</taxon>
        <taxon>Fungi</taxon>
        <taxon>Dikarya</taxon>
        <taxon>Basidiomycota</taxon>
        <taxon>Agaricomycotina</taxon>
        <taxon>Agaricomycetes</taxon>
        <taxon>Russulales</taxon>
        <taxon>Russulaceae</taxon>
        <taxon>Russula</taxon>
    </lineage>
</organism>
<accession>A0A9P5TAI0</accession>
<dbReference type="Gene3D" id="1.10.287.950">
    <property type="entry name" value="Methyl-accepting chemotaxis protein"/>
    <property type="match status" value="1"/>
</dbReference>
<reference evidence="2" key="2">
    <citation type="journal article" date="2020" name="Nat. Commun.">
        <title>Large-scale genome sequencing of mycorrhizal fungi provides insights into the early evolution of symbiotic traits.</title>
        <authorList>
            <person name="Miyauchi S."/>
            <person name="Kiss E."/>
            <person name="Kuo A."/>
            <person name="Drula E."/>
            <person name="Kohler A."/>
            <person name="Sanchez-Garcia M."/>
            <person name="Morin E."/>
            <person name="Andreopoulos B."/>
            <person name="Barry K.W."/>
            <person name="Bonito G."/>
            <person name="Buee M."/>
            <person name="Carver A."/>
            <person name="Chen C."/>
            <person name="Cichocki N."/>
            <person name="Clum A."/>
            <person name="Culley D."/>
            <person name="Crous P.W."/>
            <person name="Fauchery L."/>
            <person name="Girlanda M."/>
            <person name="Hayes R.D."/>
            <person name="Keri Z."/>
            <person name="LaButti K."/>
            <person name="Lipzen A."/>
            <person name="Lombard V."/>
            <person name="Magnuson J."/>
            <person name="Maillard F."/>
            <person name="Murat C."/>
            <person name="Nolan M."/>
            <person name="Ohm R.A."/>
            <person name="Pangilinan J."/>
            <person name="Pereira M.F."/>
            <person name="Perotto S."/>
            <person name="Peter M."/>
            <person name="Pfister S."/>
            <person name="Riley R."/>
            <person name="Sitrit Y."/>
            <person name="Stielow J.B."/>
            <person name="Szollosi G."/>
            <person name="Zifcakova L."/>
            <person name="Stursova M."/>
            <person name="Spatafora J.W."/>
            <person name="Tedersoo L."/>
            <person name="Vaario L.M."/>
            <person name="Yamada A."/>
            <person name="Yan M."/>
            <person name="Wang P."/>
            <person name="Xu J."/>
            <person name="Bruns T."/>
            <person name="Baldrian P."/>
            <person name="Vilgalys R."/>
            <person name="Dunand C."/>
            <person name="Henrissat B."/>
            <person name="Grigoriev I.V."/>
            <person name="Hibbett D."/>
            <person name="Nagy L.G."/>
            <person name="Martin F.M."/>
        </authorList>
    </citation>
    <scope>NUCLEOTIDE SEQUENCE</scope>
    <source>
        <strain evidence="2">Prilba</strain>
    </source>
</reference>
<feature type="coiled-coil region" evidence="1">
    <location>
        <begin position="64"/>
        <end position="91"/>
    </location>
</feature>
<dbReference type="EMBL" id="WHVB01000006">
    <property type="protein sequence ID" value="KAF8481570.1"/>
    <property type="molecule type" value="Genomic_DNA"/>
</dbReference>
<keyword evidence="3" id="KW-1185">Reference proteome</keyword>
<comment type="caution">
    <text evidence="2">The sequence shown here is derived from an EMBL/GenBank/DDBJ whole genome shotgun (WGS) entry which is preliminary data.</text>
</comment>
<dbReference type="OrthoDB" id="3265498at2759"/>
<proteinExistence type="predicted"/>
<evidence type="ECO:0000313" key="2">
    <source>
        <dbReference type="EMBL" id="KAF8481570.1"/>
    </source>
</evidence>
<protein>
    <submittedName>
        <fullName evidence="2">Uncharacterized protein</fullName>
    </submittedName>
</protein>
<dbReference type="AlphaFoldDB" id="A0A9P5TAI0"/>
<keyword evidence="1" id="KW-0175">Coiled coil</keyword>
<sequence length="169" mass="18450">MAQPNFNTIHEALVGLTHEVDLFPNAMGPPQLNQDIQQINLNIGQLLGQNAQINQQIGHINQQIGQINQNLDQINENIGEINQRLQDLEDVLPVRLYNASISLDNPLLYPPGIAIVDPFPNTKAALRELTIAQCTAVAAALGLAPVAPGTIVADRRRQISDHLGCAMRF</sequence>
<name>A0A9P5TAI0_9AGAM</name>
<gene>
    <name evidence="2" type="ORF">DFH94DRAFT_731506</name>
</gene>
<dbReference type="Proteomes" id="UP000759537">
    <property type="component" value="Unassembled WGS sequence"/>
</dbReference>
<evidence type="ECO:0000256" key="1">
    <source>
        <dbReference type="SAM" id="Coils"/>
    </source>
</evidence>
<reference evidence="2" key="1">
    <citation type="submission" date="2019-10" db="EMBL/GenBank/DDBJ databases">
        <authorList>
            <consortium name="DOE Joint Genome Institute"/>
            <person name="Kuo A."/>
            <person name="Miyauchi S."/>
            <person name="Kiss E."/>
            <person name="Drula E."/>
            <person name="Kohler A."/>
            <person name="Sanchez-Garcia M."/>
            <person name="Andreopoulos B."/>
            <person name="Barry K.W."/>
            <person name="Bonito G."/>
            <person name="Buee M."/>
            <person name="Carver A."/>
            <person name="Chen C."/>
            <person name="Cichocki N."/>
            <person name="Clum A."/>
            <person name="Culley D."/>
            <person name="Crous P.W."/>
            <person name="Fauchery L."/>
            <person name="Girlanda M."/>
            <person name="Hayes R."/>
            <person name="Keri Z."/>
            <person name="LaButti K."/>
            <person name="Lipzen A."/>
            <person name="Lombard V."/>
            <person name="Magnuson J."/>
            <person name="Maillard F."/>
            <person name="Morin E."/>
            <person name="Murat C."/>
            <person name="Nolan M."/>
            <person name="Ohm R."/>
            <person name="Pangilinan J."/>
            <person name="Pereira M."/>
            <person name="Perotto S."/>
            <person name="Peter M."/>
            <person name="Riley R."/>
            <person name="Sitrit Y."/>
            <person name="Stielow B."/>
            <person name="Szollosi G."/>
            <person name="Zifcakova L."/>
            <person name="Stursova M."/>
            <person name="Spatafora J.W."/>
            <person name="Tedersoo L."/>
            <person name="Vaario L.-M."/>
            <person name="Yamada A."/>
            <person name="Yan M."/>
            <person name="Wang P."/>
            <person name="Xu J."/>
            <person name="Bruns T."/>
            <person name="Baldrian P."/>
            <person name="Vilgalys R."/>
            <person name="Henrissat B."/>
            <person name="Grigoriev I.V."/>
            <person name="Hibbett D."/>
            <person name="Nagy L.G."/>
            <person name="Martin F.M."/>
        </authorList>
    </citation>
    <scope>NUCLEOTIDE SEQUENCE</scope>
    <source>
        <strain evidence="2">Prilba</strain>
    </source>
</reference>
<evidence type="ECO:0000313" key="3">
    <source>
        <dbReference type="Proteomes" id="UP000759537"/>
    </source>
</evidence>